<dbReference type="FunFam" id="3.10.100.10:FF:000087">
    <property type="entry name" value="Snaclec rhodocetin subunit delta"/>
    <property type="match status" value="1"/>
</dbReference>
<evidence type="ECO:0000256" key="4">
    <source>
        <dbReference type="ARBA" id="ARBA00022656"/>
    </source>
</evidence>
<dbReference type="InterPro" id="IPR050111">
    <property type="entry name" value="C-type_lectin/snaclec_domain"/>
</dbReference>
<dbReference type="AlphaFoldDB" id="A0A194APX6"/>
<feature type="signal peptide" evidence="7">
    <location>
        <begin position="1"/>
        <end position="24"/>
    </location>
</feature>
<dbReference type="InterPro" id="IPR001304">
    <property type="entry name" value="C-type_lectin-like"/>
</dbReference>
<dbReference type="Gene3D" id="3.10.100.10">
    <property type="entry name" value="Mannose-Binding Protein A, subunit A"/>
    <property type="match status" value="1"/>
</dbReference>
<keyword evidence="3" id="KW-0964">Secreted</keyword>
<keyword evidence="9" id="KW-0430">Lectin</keyword>
<evidence type="ECO:0000256" key="3">
    <source>
        <dbReference type="ARBA" id="ARBA00022525"/>
    </source>
</evidence>
<proteinExistence type="inferred from homology"/>
<dbReference type="GO" id="GO:0030246">
    <property type="term" value="F:carbohydrate binding"/>
    <property type="evidence" value="ECO:0007669"/>
    <property type="project" value="UniProtKB-KW"/>
</dbReference>
<dbReference type="SUPFAM" id="SSF56436">
    <property type="entry name" value="C-type lectin-like"/>
    <property type="match status" value="1"/>
</dbReference>
<dbReference type="InterPro" id="IPR018378">
    <property type="entry name" value="C-type_lectin_CS"/>
</dbReference>
<dbReference type="Pfam" id="PF00059">
    <property type="entry name" value="Lectin_C"/>
    <property type="match status" value="1"/>
</dbReference>
<keyword evidence="6" id="KW-1199">Hemostasis impairing toxin</keyword>
<feature type="chain" id="PRO_5008262742" evidence="7">
    <location>
        <begin position="25"/>
        <end position="148"/>
    </location>
</feature>
<keyword evidence="4" id="KW-0800">Toxin</keyword>
<comment type="similarity">
    <text evidence="2">Belongs to the snaclec family.</text>
</comment>
<evidence type="ECO:0000256" key="1">
    <source>
        <dbReference type="ARBA" id="ARBA00004613"/>
    </source>
</evidence>
<sequence>MGRFIFVSFGLLVVFLSLSGTGAAFCCPLGWSSYEGHCYKVFQKEMTWADAEKFCTQQHTGSHLVSFHSSEEVDFVVSKTYPILGADFIWIGLSNVWNQCRLEWSNGAKLDYNAWSEESECIASKTVGNQWWSRSCNMTRNVVCKFQA</sequence>
<dbReference type="PROSITE" id="PS50041">
    <property type="entry name" value="C_TYPE_LECTIN_2"/>
    <property type="match status" value="1"/>
</dbReference>
<dbReference type="GO" id="GO:0005576">
    <property type="term" value="C:extracellular region"/>
    <property type="evidence" value="ECO:0007669"/>
    <property type="project" value="UniProtKB-SubCell"/>
</dbReference>
<keyword evidence="5" id="KW-1015">Disulfide bond</keyword>
<dbReference type="EMBL" id="GDAZ01000006">
    <property type="protein sequence ID" value="JAS04547.1"/>
    <property type="molecule type" value="Transcribed_RNA"/>
</dbReference>
<evidence type="ECO:0000259" key="8">
    <source>
        <dbReference type="PROSITE" id="PS50041"/>
    </source>
</evidence>
<dbReference type="PRINTS" id="PR01504">
    <property type="entry name" value="PNCREATITSAP"/>
</dbReference>
<organism evidence="9">
    <name type="scientific">Agkistrodon piscivorus</name>
    <name type="common">cottonmouth</name>
    <dbReference type="NCBI Taxonomy" id="8715"/>
    <lineage>
        <taxon>Eukaryota</taxon>
        <taxon>Metazoa</taxon>
        <taxon>Chordata</taxon>
        <taxon>Craniata</taxon>
        <taxon>Vertebrata</taxon>
        <taxon>Euteleostomi</taxon>
        <taxon>Lepidosauria</taxon>
        <taxon>Squamata</taxon>
        <taxon>Bifurcata</taxon>
        <taxon>Unidentata</taxon>
        <taxon>Episquamata</taxon>
        <taxon>Toxicofera</taxon>
        <taxon>Serpentes</taxon>
        <taxon>Colubroidea</taxon>
        <taxon>Viperidae</taxon>
        <taxon>Crotalinae</taxon>
        <taxon>Agkistrodon</taxon>
    </lineage>
</organism>
<evidence type="ECO:0000256" key="5">
    <source>
        <dbReference type="ARBA" id="ARBA00023157"/>
    </source>
</evidence>
<dbReference type="PANTHER" id="PTHR22803">
    <property type="entry name" value="MANNOSE, PHOSPHOLIPASE, LECTIN RECEPTOR RELATED"/>
    <property type="match status" value="1"/>
</dbReference>
<dbReference type="InterPro" id="IPR016186">
    <property type="entry name" value="C-type_lectin-like/link_sf"/>
</dbReference>
<evidence type="ECO:0000256" key="7">
    <source>
        <dbReference type="SAM" id="SignalP"/>
    </source>
</evidence>
<dbReference type="InterPro" id="IPR016187">
    <property type="entry name" value="CTDL_fold"/>
</dbReference>
<dbReference type="PROSITE" id="PS00615">
    <property type="entry name" value="C_TYPE_LECTIN_1"/>
    <property type="match status" value="1"/>
</dbReference>
<evidence type="ECO:0000313" key="9">
    <source>
        <dbReference type="EMBL" id="JAS04547.1"/>
    </source>
</evidence>
<comment type="subcellular location">
    <subcellularLocation>
        <location evidence="1">Secreted</location>
    </subcellularLocation>
</comment>
<dbReference type="GO" id="GO:0090729">
    <property type="term" value="F:toxin activity"/>
    <property type="evidence" value="ECO:0007669"/>
    <property type="project" value="UniProtKB-KW"/>
</dbReference>
<evidence type="ECO:0000256" key="6">
    <source>
        <dbReference type="ARBA" id="ARBA00023240"/>
    </source>
</evidence>
<accession>A0A194APX6</accession>
<reference evidence="9" key="1">
    <citation type="journal article" date="2015" name="G3 (Bethesda)">
        <title>Post-transcriptional mechanisms contribute little to phenotypic variation in snake venoms.</title>
        <authorList>
            <person name="Rokyta D.R."/>
            <person name="Margres M.J."/>
            <person name="Calvin K."/>
        </authorList>
    </citation>
    <scope>NUCLEOTIDE SEQUENCE</scope>
    <source>
        <strain evidence="9">KW1750</strain>
        <tissue evidence="9">Venom gland</tissue>
    </source>
</reference>
<dbReference type="SMART" id="SM00034">
    <property type="entry name" value="CLECT"/>
    <property type="match status" value="1"/>
</dbReference>
<protein>
    <submittedName>
        <fullName evidence="9">C-type lectin 1b</fullName>
    </submittedName>
</protein>
<feature type="domain" description="C-type lectin" evidence="8">
    <location>
        <begin position="34"/>
        <end position="145"/>
    </location>
</feature>
<name>A0A194APX6_9SAUR</name>
<keyword evidence="7" id="KW-0732">Signal</keyword>
<evidence type="ECO:0000256" key="2">
    <source>
        <dbReference type="ARBA" id="ARBA00006747"/>
    </source>
</evidence>